<feature type="region of interest" description="Disordered" evidence="2">
    <location>
        <begin position="706"/>
        <end position="738"/>
    </location>
</feature>
<feature type="compositionally biased region" description="Low complexity" evidence="2">
    <location>
        <begin position="377"/>
        <end position="394"/>
    </location>
</feature>
<reference evidence="4 5" key="1">
    <citation type="submission" date="2024-05" db="EMBL/GenBank/DDBJ databases">
        <title>Culex pipiens pipiens assembly and annotation.</title>
        <authorList>
            <person name="Alout H."/>
            <person name="Durand T."/>
        </authorList>
    </citation>
    <scope>NUCLEOTIDE SEQUENCE [LARGE SCALE GENOMIC DNA]</scope>
    <source>
        <strain evidence="4">HA-2024</strain>
        <tissue evidence="4">Whole body</tissue>
    </source>
</reference>
<evidence type="ECO:0000256" key="1">
    <source>
        <dbReference type="PROSITE-ProRule" id="PRU01263"/>
    </source>
</evidence>
<feature type="compositionally biased region" description="Gly residues" evidence="2">
    <location>
        <begin position="439"/>
        <end position="448"/>
    </location>
</feature>
<feature type="domain" description="ZAD" evidence="3">
    <location>
        <begin position="7"/>
        <end position="82"/>
    </location>
</feature>
<gene>
    <name evidence="4" type="ORF">pipiens_005934</name>
</gene>
<organism evidence="4 5">
    <name type="scientific">Culex pipiens pipiens</name>
    <name type="common">Northern house mosquito</name>
    <dbReference type="NCBI Taxonomy" id="38569"/>
    <lineage>
        <taxon>Eukaryota</taxon>
        <taxon>Metazoa</taxon>
        <taxon>Ecdysozoa</taxon>
        <taxon>Arthropoda</taxon>
        <taxon>Hexapoda</taxon>
        <taxon>Insecta</taxon>
        <taxon>Pterygota</taxon>
        <taxon>Neoptera</taxon>
        <taxon>Endopterygota</taxon>
        <taxon>Diptera</taxon>
        <taxon>Nematocera</taxon>
        <taxon>Culicoidea</taxon>
        <taxon>Culicidae</taxon>
        <taxon>Culicinae</taxon>
        <taxon>Culicini</taxon>
        <taxon>Culex</taxon>
        <taxon>Culex</taxon>
    </lineage>
</organism>
<feature type="binding site" evidence="1">
    <location>
        <position position="58"/>
    </location>
    <ligand>
        <name>Zn(2+)</name>
        <dbReference type="ChEBI" id="CHEBI:29105"/>
    </ligand>
</feature>
<proteinExistence type="predicted"/>
<feature type="region of interest" description="Disordered" evidence="2">
    <location>
        <begin position="241"/>
        <end position="266"/>
    </location>
</feature>
<feature type="compositionally biased region" description="Basic and acidic residues" evidence="2">
    <location>
        <begin position="241"/>
        <end position="255"/>
    </location>
</feature>
<evidence type="ECO:0000256" key="2">
    <source>
        <dbReference type="SAM" id="MobiDB-lite"/>
    </source>
</evidence>
<keyword evidence="1" id="KW-0479">Metal-binding</keyword>
<feature type="region of interest" description="Disordered" evidence="2">
    <location>
        <begin position="436"/>
        <end position="489"/>
    </location>
</feature>
<feature type="compositionally biased region" description="Low complexity" evidence="2">
    <location>
        <begin position="459"/>
        <end position="486"/>
    </location>
</feature>
<dbReference type="PROSITE" id="PS51915">
    <property type="entry name" value="ZAD"/>
    <property type="match status" value="1"/>
</dbReference>
<evidence type="ECO:0000259" key="3">
    <source>
        <dbReference type="PROSITE" id="PS51915"/>
    </source>
</evidence>
<dbReference type="GO" id="GO:0008270">
    <property type="term" value="F:zinc ion binding"/>
    <property type="evidence" value="ECO:0007669"/>
    <property type="project" value="UniProtKB-UniRule"/>
</dbReference>
<evidence type="ECO:0000313" key="4">
    <source>
        <dbReference type="EMBL" id="KAL1402763.1"/>
    </source>
</evidence>
<comment type="caution">
    <text evidence="4">The sequence shown here is derived from an EMBL/GenBank/DDBJ whole genome shotgun (WGS) entry which is preliminary data.</text>
</comment>
<sequence>MGLDVNSCCRLCLASASSQNATHIDLAQQQEVAEMVQELFGLKINSSGRGSKLLCLVCYKKTTDLKKHLTGFNTKARLVSLNQTILQAQVSAFPEPESDDEVPPQPEGYSAPNSAKQQLFLLVEDCMRSPLFQDRLTDRYDLLYLRVSGPVYQTSTKDFVEMWFPEELRCDRCFTPFESREELKLHLEGTCKYKCIFCRRTYCGAESFGNHVCPKRDKTAKENRKRLNSYAMKTIGKRSRVDVDQAADEGKENGKEVAPSGAEKNDLQLVPVVPRSEGEANLDVELTSLLERWYGGQNEELEELTNLDLEAIEPAAATPNETSPPKPAISVKPISQLIGSPPQQSLLKPVAAIDSRPYNDVIEIEDEADLSRAVVPATAAGQQQQSGGKPEQQQSLSESDILNIVKHFRGIDENESYLIKAKINGASKLICISKRKGQANGGSSGSGSSGINSKPAQATVPLPVRRPVVSSSPPPLVSTVTNTPVNRIPPLTKKPTIKYVPRRGTSYMKHTTGSINGPKMPASIPPAVAAPVPKVATPPQAAPMPQLKIAHVESLVSPTAIAQQQQPRVLNGPMLNPGMQQYNRSTANAANTVKTSNAISPGNSGIAPKQAPRRIIVGSNTIKMLHTPRTIVPKPPQPMVRSPPKPVVTTTSTQQRIVVQRKQIKTVVQSTVRRTSSGGTVAQGVAQSGGGVAGNSMLRTQLLQPQQPPRIYPGPGGAGGSNASVPTSADQLLSSLNSSNRQFKFNNTTFKRLE</sequence>
<keyword evidence="1" id="KW-0862">Zinc</keyword>
<dbReference type="SUPFAM" id="SSF57716">
    <property type="entry name" value="Glucocorticoid receptor-like (DNA-binding domain)"/>
    <property type="match status" value="1"/>
</dbReference>
<feature type="region of interest" description="Disordered" evidence="2">
    <location>
        <begin position="377"/>
        <end position="396"/>
    </location>
</feature>
<accession>A0ABD1DTE6</accession>
<protein>
    <recommendedName>
        <fullName evidence="3">ZAD domain-containing protein</fullName>
    </recommendedName>
</protein>
<evidence type="ECO:0000313" key="5">
    <source>
        <dbReference type="Proteomes" id="UP001562425"/>
    </source>
</evidence>
<keyword evidence="5" id="KW-1185">Reference proteome</keyword>
<dbReference type="Gene3D" id="3.40.1800.20">
    <property type="match status" value="1"/>
</dbReference>
<feature type="compositionally biased region" description="Polar residues" evidence="2">
    <location>
        <begin position="721"/>
        <end position="731"/>
    </location>
</feature>
<feature type="binding site" evidence="1">
    <location>
        <position position="9"/>
    </location>
    <ligand>
        <name>Zn(2+)</name>
        <dbReference type="ChEBI" id="CHEBI:29105"/>
    </ligand>
</feature>
<dbReference type="InterPro" id="IPR012934">
    <property type="entry name" value="Znf_AD"/>
</dbReference>
<keyword evidence="1" id="KW-0863">Zinc-finger</keyword>
<dbReference type="EMBL" id="JBEHCU010002539">
    <property type="protein sequence ID" value="KAL1402763.1"/>
    <property type="molecule type" value="Genomic_DNA"/>
</dbReference>
<feature type="binding site" evidence="1">
    <location>
        <position position="12"/>
    </location>
    <ligand>
        <name>Zn(2+)</name>
        <dbReference type="ChEBI" id="CHEBI:29105"/>
    </ligand>
</feature>
<name>A0ABD1DTE6_CULPP</name>
<feature type="region of interest" description="Disordered" evidence="2">
    <location>
        <begin position="629"/>
        <end position="654"/>
    </location>
</feature>
<feature type="binding site" evidence="1">
    <location>
        <position position="55"/>
    </location>
    <ligand>
        <name>Zn(2+)</name>
        <dbReference type="ChEBI" id="CHEBI:29105"/>
    </ligand>
</feature>
<dbReference type="Proteomes" id="UP001562425">
    <property type="component" value="Unassembled WGS sequence"/>
</dbReference>
<feature type="compositionally biased region" description="Pro residues" evidence="2">
    <location>
        <begin position="633"/>
        <end position="646"/>
    </location>
</feature>
<dbReference type="AlphaFoldDB" id="A0ABD1DTE6"/>